<dbReference type="GO" id="GO:0008483">
    <property type="term" value="F:transaminase activity"/>
    <property type="evidence" value="ECO:0007669"/>
    <property type="project" value="UniProtKB-KW"/>
</dbReference>
<comment type="caution">
    <text evidence="8">The sequence shown here is derived from an EMBL/GenBank/DDBJ whole genome shotgun (WGS) entry which is preliminary data.</text>
</comment>
<dbReference type="PANTHER" id="PTHR46577">
    <property type="entry name" value="HTH-TYPE TRANSCRIPTIONAL REGULATORY PROTEIN GABR"/>
    <property type="match status" value="1"/>
</dbReference>
<protein>
    <submittedName>
        <fullName evidence="8">Aminotransferase class I and II</fullName>
    </submittedName>
</protein>
<keyword evidence="9" id="KW-1185">Reference proteome</keyword>
<keyword evidence="5" id="KW-0804">Transcription</keyword>
<dbReference type="SUPFAM" id="SSF46785">
    <property type="entry name" value="Winged helix' DNA-binding domain"/>
    <property type="match status" value="1"/>
</dbReference>
<evidence type="ECO:0000259" key="7">
    <source>
        <dbReference type="PROSITE" id="PS50949"/>
    </source>
</evidence>
<feature type="domain" description="HTH gntR-type" evidence="7">
    <location>
        <begin position="27"/>
        <end position="95"/>
    </location>
</feature>
<keyword evidence="8" id="KW-0808">Transferase</keyword>
<dbReference type="InterPro" id="IPR015424">
    <property type="entry name" value="PyrdxlP-dep_Trfase"/>
</dbReference>
<organism evidence="8 9">
    <name type="scientific">Murinocardiopsis flavida</name>
    <dbReference type="NCBI Taxonomy" id="645275"/>
    <lineage>
        <taxon>Bacteria</taxon>
        <taxon>Bacillati</taxon>
        <taxon>Actinomycetota</taxon>
        <taxon>Actinomycetes</taxon>
        <taxon>Streptosporangiales</taxon>
        <taxon>Nocardiopsidaceae</taxon>
        <taxon>Murinocardiopsis</taxon>
    </lineage>
</organism>
<gene>
    <name evidence="8" type="ORF">CLV63_10658</name>
</gene>
<dbReference type="SUPFAM" id="SSF53383">
    <property type="entry name" value="PLP-dependent transferases"/>
    <property type="match status" value="1"/>
</dbReference>
<dbReference type="CDD" id="cd07377">
    <property type="entry name" value="WHTH_GntR"/>
    <property type="match status" value="1"/>
</dbReference>
<dbReference type="InterPro" id="IPR036388">
    <property type="entry name" value="WH-like_DNA-bd_sf"/>
</dbReference>
<feature type="region of interest" description="Disordered" evidence="6">
    <location>
        <begin position="103"/>
        <end position="125"/>
    </location>
</feature>
<evidence type="ECO:0000256" key="4">
    <source>
        <dbReference type="ARBA" id="ARBA00023125"/>
    </source>
</evidence>
<dbReference type="PANTHER" id="PTHR46577:SF1">
    <property type="entry name" value="HTH-TYPE TRANSCRIPTIONAL REGULATORY PROTEIN GABR"/>
    <property type="match status" value="1"/>
</dbReference>
<evidence type="ECO:0000313" key="9">
    <source>
        <dbReference type="Proteomes" id="UP000240542"/>
    </source>
</evidence>
<keyword evidence="8" id="KW-0032">Aminotransferase</keyword>
<feature type="compositionally biased region" description="Basic residues" evidence="6">
    <location>
        <begin position="243"/>
        <end position="252"/>
    </location>
</feature>
<evidence type="ECO:0000256" key="2">
    <source>
        <dbReference type="ARBA" id="ARBA00022898"/>
    </source>
</evidence>
<name>A0A2P8DLC0_9ACTN</name>
<dbReference type="InterPro" id="IPR036390">
    <property type="entry name" value="WH_DNA-bd_sf"/>
</dbReference>
<accession>A0A2P8DLC0</accession>
<dbReference type="InterPro" id="IPR004839">
    <property type="entry name" value="Aminotransferase_I/II_large"/>
</dbReference>
<dbReference type="PROSITE" id="PS50949">
    <property type="entry name" value="HTH_GNTR"/>
    <property type="match status" value="1"/>
</dbReference>
<dbReference type="RefSeq" id="WP_245928710.1">
    <property type="nucleotide sequence ID" value="NZ_PYGA01000006.1"/>
</dbReference>
<dbReference type="GO" id="GO:0003677">
    <property type="term" value="F:DNA binding"/>
    <property type="evidence" value="ECO:0007669"/>
    <property type="project" value="UniProtKB-KW"/>
</dbReference>
<dbReference type="InterPro" id="IPR051446">
    <property type="entry name" value="HTH_trans_reg/aminotransferase"/>
</dbReference>
<dbReference type="AlphaFoldDB" id="A0A2P8DLC0"/>
<comment type="similarity">
    <text evidence="1">In the C-terminal section; belongs to the class-I pyridoxal-phosphate-dependent aminotransferase family.</text>
</comment>
<evidence type="ECO:0000256" key="1">
    <source>
        <dbReference type="ARBA" id="ARBA00005384"/>
    </source>
</evidence>
<dbReference type="SMART" id="SM00345">
    <property type="entry name" value="HTH_GNTR"/>
    <property type="match status" value="1"/>
</dbReference>
<reference evidence="8 9" key="1">
    <citation type="submission" date="2018-03" db="EMBL/GenBank/DDBJ databases">
        <title>Genomic Encyclopedia of Archaeal and Bacterial Type Strains, Phase II (KMG-II): from individual species to whole genera.</title>
        <authorList>
            <person name="Goeker M."/>
        </authorList>
    </citation>
    <scope>NUCLEOTIDE SEQUENCE [LARGE SCALE GENOMIC DNA]</scope>
    <source>
        <strain evidence="8 9">DSM 45312</strain>
    </source>
</reference>
<dbReference type="Pfam" id="PF00155">
    <property type="entry name" value="Aminotran_1_2"/>
    <property type="match status" value="1"/>
</dbReference>
<dbReference type="EMBL" id="PYGA01000006">
    <property type="protein sequence ID" value="PSK98010.1"/>
    <property type="molecule type" value="Genomic_DNA"/>
</dbReference>
<proteinExistence type="inferred from homology"/>
<dbReference type="Gene3D" id="3.40.640.10">
    <property type="entry name" value="Type I PLP-dependent aspartate aminotransferase-like (Major domain)"/>
    <property type="match status" value="1"/>
</dbReference>
<feature type="region of interest" description="Disordered" evidence="6">
    <location>
        <begin position="229"/>
        <end position="252"/>
    </location>
</feature>
<evidence type="ECO:0000256" key="5">
    <source>
        <dbReference type="ARBA" id="ARBA00023163"/>
    </source>
</evidence>
<dbReference type="Gene3D" id="1.10.10.10">
    <property type="entry name" value="Winged helix-like DNA-binding domain superfamily/Winged helix DNA-binding domain"/>
    <property type="match status" value="1"/>
</dbReference>
<dbReference type="GO" id="GO:0003700">
    <property type="term" value="F:DNA-binding transcription factor activity"/>
    <property type="evidence" value="ECO:0007669"/>
    <property type="project" value="InterPro"/>
</dbReference>
<evidence type="ECO:0000256" key="3">
    <source>
        <dbReference type="ARBA" id="ARBA00023015"/>
    </source>
</evidence>
<dbReference type="InterPro" id="IPR000524">
    <property type="entry name" value="Tscrpt_reg_HTH_GntR"/>
</dbReference>
<dbReference type="Proteomes" id="UP000240542">
    <property type="component" value="Unassembled WGS sequence"/>
</dbReference>
<dbReference type="PRINTS" id="PR00035">
    <property type="entry name" value="HTHGNTR"/>
</dbReference>
<evidence type="ECO:0000256" key="6">
    <source>
        <dbReference type="SAM" id="MobiDB-lite"/>
    </source>
</evidence>
<dbReference type="GO" id="GO:0030170">
    <property type="term" value="F:pyridoxal phosphate binding"/>
    <property type="evidence" value="ECO:0007669"/>
    <property type="project" value="InterPro"/>
</dbReference>
<sequence length="252" mass="26902">MLWSNSMRRDWTKSGLDLHLDLDSEPRGRRVALEQALRRAVRDGRLAPGVRLPATRVLAADLAVSRGTVTAAYEQLVAEGYLAARRGAGTVVAAVPAAHRDGLPAGEGAHTPQGPRHDLRPGRPDVTSFPVEEWLRAARRVLPRTEAAAFAIGDPRGHPALRAALAEYLGRTRGVVADPGTIVVTSGFMQAIGLLSGVLADAGCTAVAMEDPCVPIHREAVRRAGPRVVPLPVDGQRDDARPLRYRTARAAP</sequence>
<keyword evidence="2" id="KW-0663">Pyridoxal phosphate</keyword>
<keyword evidence="3" id="KW-0805">Transcription regulation</keyword>
<evidence type="ECO:0000313" key="8">
    <source>
        <dbReference type="EMBL" id="PSK98010.1"/>
    </source>
</evidence>
<dbReference type="InterPro" id="IPR015421">
    <property type="entry name" value="PyrdxlP-dep_Trfase_major"/>
</dbReference>
<keyword evidence="4" id="KW-0238">DNA-binding</keyword>
<dbReference type="Pfam" id="PF00392">
    <property type="entry name" value="GntR"/>
    <property type="match status" value="1"/>
</dbReference>